<evidence type="ECO:0000256" key="5">
    <source>
        <dbReference type="ARBA" id="ARBA00022679"/>
    </source>
</evidence>
<reference evidence="12 13" key="1">
    <citation type="journal article" date="2015" name="Genome Biol. Evol.">
        <title>Phylogenomic analyses indicate that early fungi evolved digesting cell walls of algal ancestors of land plants.</title>
        <authorList>
            <person name="Chang Y."/>
            <person name="Wang S."/>
            <person name="Sekimoto S."/>
            <person name="Aerts A.L."/>
            <person name="Choi C."/>
            <person name="Clum A."/>
            <person name="LaButti K.M."/>
            <person name="Lindquist E.A."/>
            <person name="Yee Ngan C."/>
            <person name="Ohm R.A."/>
            <person name="Salamov A.A."/>
            <person name="Grigoriev I.V."/>
            <person name="Spatafora J.W."/>
            <person name="Berbee M.L."/>
        </authorList>
    </citation>
    <scope>NUCLEOTIDE SEQUENCE [LARGE SCALE GENOMIC DNA]</scope>
    <source>
        <strain evidence="12 13">NRRL 28638</strain>
    </source>
</reference>
<keyword evidence="6 8" id="KW-0663">Pyridoxal phosphate</keyword>
<feature type="binding site" evidence="7">
    <location>
        <position position="349"/>
    </location>
    <ligand>
        <name>substrate</name>
    </ligand>
</feature>
<evidence type="ECO:0000256" key="8">
    <source>
        <dbReference type="PIRSR" id="PIRSR000524-50"/>
    </source>
</evidence>
<dbReference type="GO" id="GO:0019265">
    <property type="term" value="P:glycine biosynthetic process, by transamination of glyoxylate"/>
    <property type="evidence" value="ECO:0007669"/>
    <property type="project" value="EnsemblFungi"/>
</dbReference>
<dbReference type="InterPro" id="IPR015422">
    <property type="entry name" value="PyrdxlP-dep_Trfase_small"/>
</dbReference>
<evidence type="ECO:0000256" key="1">
    <source>
        <dbReference type="ARBA" id="ARBA00001933"/>
    </source>
</evidence>
<keyword evidence="4 12" id="KW-0032">Aminotransferase</keyword>
<dbReference type="Proteomes" id="UP000070444">
    <property type="component" value="Unassembled WGS sequence"/>
</dbReference>
<evidence type="ECO:0000259" key="11">
    <source>
        <dbReference type="Pfam" id="PF00266"/>
    </source>
</evidence>
<evidence type="ECO:0000313" key="12">
    <source>
        <dbReference type="EMBL" id="KXN65092.1"/>
    </source>
</evidence>
<dbReference type="EC" id="2.6.1.44" evidence="3"/>
<evidence type="ECO:0000256" key="6">
    <source>
        <dbReference type="ARBA" id="ARBA00022898"/>
    </source>
</evidence>
<dbReference type="PANTHER" id="PTHR21152:SF24">
    <property type="entry name" value="ALANINE--GLYOXYLATE AMINOTRANSFERASE 1"/>
    <property type="match status" value="1"/>
</dbReference>
<dbReference type="Pfam" id="PF00266">
    <property type="entry name" value="Aminotran_5"/>
    <property type="match status" value="1"/>
</dbReference>
<proteinExistence type="inferred from homology"/>
<dbReference type="InterPro" id="IPR000192">
    <property type="entry name" value="Aminotrans_V_dom"/>
</dbReference>
<dbReference type="GO" id="GO:0005777">
    <property type="term" value="C:peroxisome"/>
    <property type="evidence" value="ECO:0007669"/>
    <property type="project" value="TreeGrafter"/>
</dbReference>
<dbReference type="OMA" id="YEWDTPA"/>
<dbReference type="InterPro" id="IPR024169">
    <property type="entry name" value="SP_NH2Trfase/AEP_transaminase"/>
</dbReference>
<comment type="cofactor">
    <cofactor evidence="1 8 10">
        <name>pyridoxal 5'-phosphate</name>
        <dbReference type="ChEBI" id="CHEBI:597326"/>
    </cofactor>
</comment>
<feature type="domain" description="Aminotransferase class V" evidence="11">
    <location>
        <begin position="30"/>
        <end position="338"/>
    </location>
</feature>
<evidence type="ECO:0000256" key="10">
    <source>
        <dbReference type="RuleBase" id="RU004504"/>
    </source>
</evidence>
<dbReference type="AlphaFoldDB" id="A0A137NQV0"/>
<evidence type="ECO:0000256" key="7">
    <source>
        <dbReference type="PIRSR" id="PIRSR000524-1"/>
    </source>
</evidence>
<dbReference type="PIRSF" id="PIRSF000524">
    <property type="entry name" value="SPT"/>
    <property type="match status" value="1"/>
</dbReference>
<dbReference type="Gene3D" id="3.90.1150.10">
    <property type="entry name" value="Aspartate Aminotransferase, domain 1"/>
    <property type="match status" value="1"/>
</dbReference>
<dbReference type="FunFam" id="3.90.1150.10:FF:000049">
    <property type="entry name" value="Alanine-glyoxylate aminotransferase 1"/>
    <property type="match status" value="1"/>
</dbReference>
<comment type="similarity">
    <text evidence="2 9">Belongs to the class-V pyridoxal-phosphate-dependent aminotransferase family.</text>
</comment>
<dbReference type="STRING" id="796925.A0A137NQV0"/>
<name>A0A137NQV0_CONC2</name>
<keyword evidence="5 12" id="KW-0808">Transferase</keyword>
<dbReference type="GO" id="GO:0004760">
    <property type="term" value="F:L-serine-pyruvate transaminase activity"/>
    <property type="evidence" value="ECO:0007669"/>
    <property type="project" value="TreeGrafter"/>
</dbReference>
<evidence type="ECO:0000313" key="13">
    <source>
        <dbReference type="Proteomes" id="UP000070444"/>
    </source>
</evidence>
<sequence length="386" mass="41868">MTQQTQDKKLCMIPGPIEFHENVLDAVSTHATSHVDPRFINVFGETLENLREVFAAKNAQPVVISGSGTLGWDIVASNLAQEGDNVLVLTTGYFGDRFTECFQAYKANPTQLKATPGDRPTLEQIEKALSEKEYKILTVTHVDTSTGVVSDVKAITELVRRVSPNTLVVVDAVCAAVAEELYFDEWDVDVLLTASQKAIGVPPGLSILVISQRALGVYESRTTPVANYYASLAKWLPIMKAYEARKPSYFATPAVQLIYGLNVALKQIIKTGPKAIFEAHKKAAVDFRAHVEGLGLKLVPVNHEVAANAMTAVWFPEGITAADFVPHLFGKGVVVAGGLLADIGPKYFRVGHMGLSVVEPERGYVEKTKQVVAEGLSHFGYKGASQ</sequence>
<dbReference type="InterPro" id="IPR020578">
    <property type="entry name" value="Aminotrans_V_PyrdxlP_BS"/>
</dbReference>
<dbReference type="PANTHER" id="PTHR21152">
    <property type="entry name" value="AMINOTRANSFERASE CLASS V"/>
    <property type="match status" value="1"/>
</dbReference>
<dbReference type="PROSITE" id="PS00595">
    <property type="entry name" value="AA_TRANSFER_CLASS_5"/>
    <property type="match status" value="1"/>
</dbReference>
<dbReference type="FunFam" id="3.40.640.10:FF:000027">
    <property type="entry name" value="Serine--pyruvate aminotransferase, mitochondrial"/>
    <property type="match status" value="1"/>
</dbReference>
<organism evidence="12 13">
    <name type="scientific">Conidiobolus coronatus (strain ATCC 28846 / CBS 209.66 / NRRL 28638)</name>
    <name type="common">Delacroixia coronata</name>
    <dbReference type="NCBI Taxonomy" id="796925"/>
    <lineage>
        <taxon>Eukaryota</taxon>
        <taxon>Fungi</taxon>
        <taxon>Fungi incertae sedis</taxon>
        <taxon>Zoopagomycota</taxon>
        <taxon>Entomophthoromycotina</taxon>
        <taxon>Entomophthoromycetes</taxon>
        <taxon>Entomophthorales</taxon>
        <taxon>Ancylistaceae</taxon>
        <taxon>Conidiobolus</taxon>
    </lineage>
</organism>
<evidence type="ECO:0000256" key="4">
    <source>
        <dbReference type="ARBA" id="ARBA00022576"/>
    </source>
</evidence>
<evidence type="ECO:0000256" key="9">
    <source>
        <dbReference type="RuleBase" id="RU004075"/>
    </source>
</evidence>
<gene>
    <name evidence="12" type="ORF">CONCODRAFT_74471</name>
</gene>
<feature type="modified residue" description="N6-(pyridoxal phosphate)lysine" evidence="8">
    <location>
        <position position="197"/>
    </location>
</feature>
<protein>
    <recommendedName>
        <fullName evidence="3">alanine--glyoxylate transaminase</fullName>
        <ecNumber evidence="3">2.6.1.44</ecNumber>
    </recommendedName>
</protein>
<dbReference type="InterPro" id="IPR015424">
    <property type="entry name" value="PyrdxlP-dep_Trfase"/>
</dbReference>
<dbReference type="Gene3D" id="3.40.640.10">
    <property type="entry name" value="Type I PLP-dependent aspartate aminotransferase-like (Major domain)"/>
    <property type="match status" value="1"/>
</dbReference>
<accession>A0A137NQV0</accession>
<dbReference type="GO" id="GO:0008453">
    <property type="term" value="F:alanine-glyoxylate transaminase activity"/>
    <property type="evidence" value="ECO:0007669"/>
    <property type="project" value="UniProtKB-EC"/>
</dbReference>
<dbReference type="OrthoDB" id="7403325at2759"/>
<keyword evidence="13" id="KW-1185">Reference proteome</keyword>
<dbReference type="SUPFAM" id="SSF53383">
    <property type="entry name" value="PLP-dependent transferases"/>
    <property type="match status" value="1"/>
</dbReference>
<evidence type="ECO:0000256" key="2">
    <source>
        <dbReference type="ARBA" id="ARBA00009236"/>
    </source>
</evidence>
<dbReference type="InterPro" id="IPR015421">
    <property type="entry name" value="PyrdxlP-dep_Trfase_major"/>
</dbReference>
<dbReference type="EMBL" id="KQ964987">
    <property type="protein sequence ID" value="KXN65092.1"/>
    <property type="molecule type" value="Genomic_DNA"/>
</dbReference>
<evidence type="ECO:0000256" key="3">
    <source>
        <dbReference type="ARBA" id="ARBA00013049"/>
    </source>
</evidence>